<proteinExistence type="predicted"/>
<evidence type="ECO:0000313" key="1">
    <source>
        <dbReference type="EMBL" id="RDX82950.1"/>
    </source>
</evidence>
<comment type="caution">
    <text evidence="1">The sequence shown here is derived from an EMBL/GenBank/DDBJ whole genome shotgun (WGS) entry which is preliminary data.</text>
</comment>
<reference evidence="1" key="1">
    <citation type="submission" date="2018-05" db="EMBL/GenBank/DDBJ databases">
        <title>Draft genome of Mucuna pruriens seed.</title>
        <authorList>
            <person name="Nnadi N.E."/>
            <person name="Vos R."/>
            <person name="Hasami M.H."/>
            <person name="Devisetty U.K."/>
            <person name="Aguiy J.C."/>
        </authorList>
    </citation>
    <scope>NUCLEOTIDE SEQUENCE [LARGE SCALE GENOMIC DNA]</scope>
    <source>
        <strain evidence="1">JCA_2017</strain>
    </source>
</reference>
<dbReference type="EMBL" id="QJKJ01007504">
    <property type="protein sequence ID" value="RDX82950.1"/>
    <property type="molecule type" value="Genomic_DNA"/>
</dbReference>
<dbReference type="PANTHER" id="PTHR35046:SF9">
    <property type="entry name" value="RNA-DIRECTED DNA POLYMERASE"/>
    <property type="match status" value="1"/>
</dbReference>
<feature type="non-terminal residue" evidence="1">
    <location>
        <position position="1"/>
    </location>
</feature>
<organism evidence="1 2">
    <name type="scientific">Mucuna pruriens</name>
    <name type="common">Velvet bean</name>
    <name type="synonym">Dolichos pruriens</name>
    <dbReference type="NCBI Taxonomy" id="157652"/>
    <lineage>
        <taxon>Eukaryota</taxon>
        <taxon>Viridiplantae</taxon>
        <taxon>Streptophyta</taxon>
        <taxon>Embryophyta</taxon>
        <taxon>Tracheophyta</taxon>
        <taxon>Spermatophyta</taxon>
        <taxon>Magnoliopsida</taxon>
        <taxon>eudicotyledons</taxon>
        <taxon>Gunneridae</taxon>
        <taxon>Pentapetalae</taxon>
        <taxon>rosids</taxon>
        <taxon>fabids</taxon>
        <taxon>Fabales</taxon>
        <taxon>Fabaceae</taxon>
        <taxon>Papilionoideae</taxon>
        <taxon>50 kb inversion clade</taxon>
        <taxon>NPAAA clade</taxon>
        <taxon>indigoferoid/millettioid clade</taxon>
        <taxon>Phaseoleae</taxon>
        <taxon>Mucuna</taxon>
    </lineage>
</organism>
<dbReference type="CDD" id="cd00303">
    <property type="entry name" value="retropepsin_like"/>
    <property type="match status" value="1"/>
</dbReference>
<dbReference type="AlphaFoldDB" id="A0A371FXL1"/>
<protein>
    <submittedName>
        <fullName evidence="1">Uncharacterized protein</fullName>
    </submittedName>
</protein>
<dbReference type="OrthoDB" id="1747743at2759"/>
<name>A0A371FXL1_MUCPR</name>
<dbReference type="Proteomes" id="UP000257109">
    <property type="component" value="Unassembled WGS sequence"/>
</dbReference>
<dbReference type="PANTHER" id="PTHR35046">
    <property type="entry name" value="ZINC KNUCKLE (CCHC-TYPE) FAMILY PROTEIN"/>
    <property type="match status" value="1"/>
</dbReference>
<accession>A0A371FXL1</accession>
<sequence length="164" mass="18982">MIVNEDREVKSERFLREATTFSEVETSSDDSHYEGDLLVVRWLIYSHTGEEVSHFGELMSIILNRGSFVNVAGKRLVKKLDLPTIVHLRPYRLQWLSEKEELLVDKEVEVTFNLGGYEDKVVYNVVSMKATHLLLGRPCQFDKKVIHDGVTNQHFYTHREKGCA</sequence>
<gene>
    <name evidence="1" type="ORF">CR513_36194</name>
</gene>
<evidence type="ECO:0000313" key="2">
    <source>
        <dbReference type="Proteomes" id="UP000257109"/>
    </source>
</evidence>
<keyword evidence="2" id="KW-1185">Reference proteome</keyword>